<feature type="region of interest" description="Disordered" evidence="1">
    <location>
        <begin position="80"/>
        <end position="149"/>
    </location>
</feature>
<proteinExistence type="predicted"/>
<evidence type="ECO:0000256" key="1">
    <source>
        <dbReference type="SAM" id="MobiDB-lite"/>
    </source>
</evidence>
<evidence type="ECO:0000313" key="3">
    <source>
        <dbReference type="Proteomes" id="UP000076738"/>
    </source>
</evidence>
<dbReference type="EMBL" id="KV417293">
    <property type="protein sequence ID" value="KZO94685.1"/>
    <property type="molecule type" value="Genomic_DNA"/>
</dbReference>
<accession>A0A167KIK9</accession>
<evidence type="ECO:0000313" key="2">
    <source>
        <dbReference type="EMBL" id="KZO94685.1"/>
    </source>
</evidence>
<keyword evidence="3" id="KW-1185">Reference proteome</keyword>
<reference evidence="2 3" key="1">
    <citation type="journal article" date="2016" name="Mol. Biol. Evol.">
        <title>Comparative Genomics of Early-Diverging Mushroom-Forming Fungi Provides Insights into the Origins of Lignocellulose Decay Capabilities.</title>
        <authorList>
            <person name="Nagy L.G."/>
            <person name="Riley R."/>
            <person name="Tritt A."/>
            <person name="Adam C."/>
            <person name="Daum C."/>
            <person name="Floudas D."/>
            <person name="Sun H."/>
            <person name="Yadav J.S."/>
            <person name="Pangilinan J."/>
            <person name="Larsson K.H."/>
            <person name="Matsuura K."/>
            <person name="Barry K."/>
            <person name="Labutti K."/>
            <person name="Kuo R."/>
            <person name="Ohm R.A."/>
            <person name="Bhattacharya S.S."/>
            <person name="Shirouzu T."/>
            <person name="Yoshinaga Y."/>
            <person name="Martin F.M."/>
            <person name="Grigoriev I.V."/>
            <person name="Hibbett D.S."/>
        </authorList>
    </citation>
    <scope>NUCLEOTIDE SEQUENCE [LARGE SCALE GENOMIC DNA]</scope>
    <source>
        <strain evidence="2 3">TUFC12733</strain>
    </source>
</reference>
<gene>
    <name evidence="2" type="ORF">CALVIDRAFT_197774</name>
</gene>
<name>A0A167KIK9_CALVF</name>
<sequence>MRRTGEQREEDAGGRGVYAVCMRLPDVACACGRVRVLVLFGVLGRVLFSLLSRGWASVLRDCGRRAKCVVEEVGRYNAGRAGRGGGGRVGRRGKRADGGRIQEGRAGQGQGGRQGGQREREGDDQGTADGRDANSQHSPRLCSAAAPLLGRTVSPQRRAHLQCSILPR</sequence>
<dbReference type="Proteomes" id="UP000076738">
    <property type="component" value="Unassembled WGS sequence"/>
</dbReference>
<feature type="compositionally biased region" description="Gly residues" evidence="1">
    <location>
        <begin position="106"/>
        <end position="115"/>
    </location>
</feature>
<organism evidence="2 3">
    <name type="scientific">Calocera viscosa (strain TUFC12733)</name>
    <dbReference type="NCBI Taxonomy" id="1330018"/>
    <lineage>
        <taxon>Eukaryota</taxon>
        <taxon>Fungi</taxon>
        <taxon>Dikarya</taxon>
        <taxon>Basidiomycota</taxon>
        <taxon>Agaricomycotina</taxon>
        <taxon>Dacrymycetes</taxon>
        <taxon>Dacrymycetales</taxon>
        <taxon>Dacrymycetaceae</taxon>
        <taxon>Calocera</taxon>
    </lineage>
</organism>
<feature type="compositionally biased region" description="Basic and acidic residues" evidence="1">
    <location>
        <begin position="116"/>
        <end position="134"/>
    </location>
</feature>
<protein>
    <submittedName>
        <fullName evidence="2">Uncharacterized protein</fullName>
    </submittedName>
</protein>
<dbReference type="AlphaFoldDB" id="A0A167KIK9"/>